<reference evidence="10" key="1">
    <citation type="submission" date="2021-02" db="EMBL/GenBank/DDBJ databases">
        <authorList>
            <person name="Nowell W R."/>
        </authorList>
    </citation>
    <scope>NUCLEOTIDE SEQUENCE</scope>
</reference>
<feature type="region of interest" description="Disordered" evidence="7">
    <location>
        <begin position="136"/>
        <end position="170"/>
    </location>
</feature>
<dbReference type="InterPro" id="IPR000402">
    <property type="entry name" value="Na/K_ATPase_sub_beta"/>
</dbReference>
<evidence type="ECO:0000256" key="8">
    <source>
        <dbReference type="SAM" id="Phobius"/>
    </source>
</evidence>
<evidence type="ECO:0000256" key="2">
    <source>
        <dbReference type="ARBA" id="ARBA00005876"/>
    </source>
</evidence>
<dbReference type="Pfam" id="PF00287">
    <property type="entry name" value="Na_K-ATPase"/>
    <property type="match status" value="1"/>
</dbReference>
<keyword evidence="4" id="KW-0735">Signal-anchor</keyword>
<name>A0A8S2H9P2_9BILA</name>
<dbReference type="GO" id="GO:0006883">
    <property type="term" value="P:intracellular sodium ion homeostasis"/>
    <property type="evidence" value="ECO:0007669"/>
    <property type="project" value="TreeGrafter"/>
</dbReference>
<evidence type="ECO:0000256" key="5">
    <source>
        <dbReference type="ARBA" id="ARBA00022989"/>
    </source>
</evidence>
<keyword evidence="6 8" id="KW-0472">Membrane</keyword>
<dbReference type="Proteomes" id="UP000677228">
    <property type="component" value="Unassembled WGS sequence"/>
</dbReference>
<organism evidence="10 11">
    <name type="scientific">Didymodactylos carnosus</name>
    <dbReference type="NCBI Taxonomy" id="1234261"/>
    <lineage>
        <taxon>Eukaryota</taxon>
        <taxon>Metazoa</taxon>
        <taxon>Spiralia</taxon>
        <taxon>Gnathifera</taxon>
        <taxon>Rotifera</taxon>
        <taxon>Eurotatoria</taxon>
        <taxon>Bdelloidea</taxon>
        <taxon>Philodinida</taxon>
        <taxon>Philodinidae</taxon>
        <taxon>Didymodactylos</taxon>
    </lineage>
</organism>
<dbReference type="PANTHER" id="PTHR11523:SF28">
    <property type="entry name" value="NA_K-ATPASE BETA SUBUNIT ISOFORM 4-RELATED"/>
    <property type="match status" value="1"/>
</dbReference>
<dbReference type="GO" id="GO:1990573">
    <property type="term" value="P:potassium ion import across plasma membrane"/>
    <property type="evidence" value="ECO:0007669"/>
    <property type="project" value="TreeGrafter"/>
</dbReference>
<feature type="compositionally biased region" description="Polar residues" evidence="7">
    <location>
        <begin position="136"/>
        <end position="152"/>
    </location>
</feature>
<sequence>MTSADDSLTCGDKLRSLGQFIYNHERKEVLGRDGERWGKVAVFYFFFYVGLAGFFCAMLAVFMAVSPKDHPRYYTTSSRMQTRSNPVSPGLGFRPQPYTDNYLIGIDLKDTEINSKWNPQLYTKSLKQYLTVTHSQNRNKTKNNAMSGYQSQETDEHQSHEGYSTPFNIDTPGDCTPEKNYGYNDGKPCVLVKMNKIVNWIPEVGRTNEDNKEGKDPCPGPAEGIQINCHGEYPADQDSIGNLTYHSEGDKEGNSNCGTIRISQRFPYRGKSSRLDIYHQPYIWVQFLTPKPNVLINVLCRAYGANIYYDKKQLRGLTRFQIYIKTLSTDKTSL</sequence>
<dbReference type="EMBL" id="CAJNOK010001866">
    <property type="protein sequence ID" value="CAF0833698.1"/>
    <property type="molecule type" value="Genomic_DNA"/>
</dbReference>
<evidence type="ECO:0000256" key="6">
    <source>
        <dbReference type="ARBA" id="ARBA00023136"/>
    </source>
</evidence>
<dbReference type="InterPro" id="IPR038702">
    <property type="entry name" value="Na/K_ATPase_sub_beta_sf"/>
</dbReference>
<dbReference type="GO" id="GO:0036376">
    <property type="term" value="P:sodium ion export across plasma membrane"/>
    <property type="evidence" value="ECO:0007669"/>
    <property type="project" value="TreeGrafter"/>
</dbReference>
<accession>A0A8S2H9P2</accession>
<evidence type="ECO:0000313" key="10">
    <source>
        <dbReference type="EMBL" id="CAF3618396.1"/>
    </source>
</evidence>
<proteinExistence type="inferred from homology"/>
<dbReference type="GO" id="GO:0030007">
    <property type="term" value="P:intracellular potassium ion homeostasis"/>
    <property type="evidence" value="ECO:0007669"/>
    <property type="project" value="TreeGrafter"/>
</dbReference>
<keyword evidence="3 8" id="KW-0812">Transmembrane</keyword>
<protein>
    <recommendedName>
        <fullName evidence="12">Sodium/potassium-transporting ATPase subunit beta</fullName>
    </recommendedName>
</protein>
<dbReference type="Proteomes" id="UP000682733">
    <property type="component" value="Unassembled WGS sequence"/>
</dbReference>
<dbReference type="AlphaFoldDB" id="A0A8S2H9P2"/>
<evidence type="ECO:0000256" key="3">
    <source>
        <dbReference type="ARBA" id="ARBA00022692"/>
    </source>
</evidence>
<evidence type="ECO:0000256" key="1">
    <source>
        <dbReference type="ARBA" id="ARBA00004606"/>
    </source>
</evidence>
<dbReference type="Gene3D" id="2.60.40.1660">
    <property type="entry name" value="Na, k-atpase alpha subunit"/>
    <property type="match status" value="1"/>
</dbReference>
<evidence type="ECO:0000256" key="4">
    <source>
        <dbReference type="ARBA" id="ARBA00022968"/>
    </source>
</evidence>
<dbReference type="GO" id="GO:0005890">
    <property type="term" value="C:sodium:potassium-exchanging ATPase complex"/>
    <property type="evidence" value="ECO:0007669"/>
    <property type="project" value="InterPro"/>
</dbReference>
<comment type="subcellular location">
    <subcellularLocation>
        <location evidence="1">Membrane</location>
        <topology evidence="1">Single-pass type II membrane protein</topology>
    </subcellularLocation>
</comment>
<dbReference type="PANTHER" id="PTHR11523">
    <property type="entry name" value="SODIUM/POTASSIUM-DEPENDENT ATPASE BETA SUBUNIT"/>
    <property type="match status" value="1"/>
</dbReference>
<evidence type="ECO:0000313" key="11">
    <source>
        <dbReference type="Proteomes" id="UP000682733"/>
    </source>
</evidence>
<feature type="transmembrane region" description="Helical" evidence="8">
    <location>
        <begin position="41"/>
        <end position="65"/>
    </location>
</feature>
<evidence type="ECO:0000313" key="9">
    <source>
        <dbReference type="EMBL" id="CAF0833698.1"/>
    </source>
</evidence>
<dbReference type="GO" id="GO:0001671">
    <property type="term" value="F:ATPase activator activity"/>
    <property type="evidence" value="ECO:0007669"/>
    <property type="project" value="TreeGrafter"/>
</dbReference>
<comment type="caution">
    <text evidence="10">The sequence shown here is derived from an EMBL/GenBank/DDBJ whole genome shotgun (WGS) entry which is preliminary data.</text>
</comment>
<dbReference type="EMBL" id="CAJOBA010001866">
    <property type="protein sequence ID" value="CAF3618396.1"/>
    <property type="molecule type" value="Genomic_DNA"/>
</dbReference>
<evidence type="ECO:0008006" key="12">
    <source>
        <dbReference type="Google" id="ProtNLM"/>
    </source>
</evidence>
<comment type="similarity">
    <text evidence="2">Belongs to the X(+)/potassium ATPases subunit beta family.</text>
</comment>
<keyword evidence="5 8" id="KW-1133">Transmembrane helix</keyword>
<evidence type="ECO:0000256" key="7">
    <source>
        <dbReference type="SAM" id="MobiDB-lite"/>
    </source>
</evidence>
<gene>
    <name evidence="9" type="ORF">OVA965_LOCUS6278</name>
    <name evidence="10" type="ORF">TMI583_LOCUS6274</name>
</gene>